<proteinExistence type="predicted"/>
<reference evidence="1" key="1">
    <citation type="journal article" date="2015" name="Nature">
        <title>Complex archaea that bridge the gap between prokaryotes and eukaryotes.</title>
        <authorList>
            <person name="Spang A."/>
            <person name="Saw J.H."/>
            <person name="Jorgensen S.L."/>
            <person name="Zaremba-Niedzwiedzka K."/>
            <person name="Martijn J."/>
            <person name="Lind A.E."/>
            <person name="van Eijk R."/>
            <person name="Schleper C."/>
            <person name="Guy L."/>
            <person name="Ettema T.J."/>
        </authorList>
    </citation>
    <scope>NUCLEOTIDE SEQUENCE</scope>
</reference>
<name>A0A0F9PT35_9ZZZZ</name>
<gene>
    <name evidence="1" type="ORF">LCGC14_0789640</name>
</gene>
<dbReference type="EMBL" id="LAZR01002080">
    <property type="protein sequence ID" value="KKN34860.1"/>
    <property type="molecule type" value="Genomic_DNA"/>
</dbReference>
<sequence>MTKSITSQESQICYCFLTNLQAEGDLTSFLRKLLESELEEIEQIEIISTETSQTENLKLLEIKKRLSEVSKSISKIEKLIKVVKTELPDELFEGKIKNKSDLLTSKVNFHDVKKNLLEERLNFLNKVETKSKIEVKEIEVLNKLIENEETIVFFKIKINYKSDLNYNDLIEEIQKEHKMLIQLFKKITKEAKYQILITSCLNLKSLKQINKLKGELEKTFNSQIFSNPLKMEIGDPSISQISMDIKGSKYNFEYLSLGLKEGDLRISTRNSLICKELSIENLLGKYFEILNILIERNEGGKDGKM</sequence>
<accession>A0A0F9PT35</accession>
<organism evidence="1">
    <name type="scientific">marine sediment metagenome</name>
    <dbReference type="NCBI Taxonomy" id="412755"/>
    <lineage>
        <taxon>unclassified sequences</taxon>
        <taxon>metagenomes</taxon>
        <taxon>ecological metagenomes</taxon>
    </lineage>
</organism>
<evidence type="ECO:0000313" key="1">
    <source>
        <dbReference type="EMBL" id="KKN34860.1"/>
    </source>
</evidence>
<protein>
    <submittedName>
        <fullName evidence="1">Uncharacterized protein</fullName>
    </submittedName>
</protein>
<comment type="caution">
    <text evidence="1">The sequence shown here is derived from an EMBL/GenBank/DDBJ whole genome shotgun (WGS) entry which is preliminary data.</text>
</comment>
<dbReference type="AlphaFoldDB" id="A0A0F9PT35"/>